<dbReference type="AlphaFoldDB" id="I7M429"/>
<dbReference type="PANTHER" id="PTHR44186">
    <property type="match status" value="1"/>
</dbReference>
<evidence type="ECO:0000256" key="3">
    <source>
        <dbReference type="ARBA" id="ARBA00023778"/>
    </source>
</evidence>
<evidence type="ECO:0000256" key="1">
    <source>
        <dbReference type="ARBA" id="ARBA00022737"/>
    </source>
</evidence>
<evidence type="ECO:0000256" key="2">
    <source>
        <dbReference type="ARBA" id="ARBA00022803"/>
    </source>
</evidence>
<dbReference type="GO" id="GO:0004672">
    <property type="term" value="F:protein kinase activity"/>
    <property type="evidence" value="ECO:0007669"/>
    <property type="project" value="InterPro"/>
</dbReference>
<dbReference type="SMART" id="SM00028">
    <property type="entry name" value="TPR"/>
    <property type="match status" value="8"/>
</dbReference>
<reference evidence="7" key="1">
    <citation type="journal article" date="2006" name="PLoS Biol.">
        <title>Macronuclear genome sequence of the ciliate Tetrahymena thermophila, a model eukaryote.</title>
        <authorList>
            <person name="Eisen J.A."/>
            <person name="Coyne R.S."/>
            <person name="Wu M."/>
            <person name="Wu D."/>
            <person name="Thiagarajan M."/>
            <person name="Wortman J.R."/>
            <person name="Badger J.H."/>
            <person name="Ren Q."/>
            <person name="Amedeo P."/>
            <person name="Jones K.M."/>
            <person name="Tallon L.J."/>
            <person name="Delcher A.L."/>
            <person name="Salzberg S.L."/>
            <person name="Silva J.C."/>
            <person name="Haas B.J."/>
            <person name="Majoros W.H."/>
            <person name="Farzad M."/>
            <person name="Carlton J.M."/>
            <person name="Smith R.K. Jr."/>
            <person name="Garg J."/>
            <person name="Pearlman R.E."/>
            <person name="Karrer K.M."/>
            <person name="Sun L."/>
            <person name="Manning G."/>
            <person name="Elde N.C."/>
            <person name="Turkewitz A.P."/>
            <person name="Asai D.J."/>
            <person name="Wilkes D.E."/>
            <person name="Wang Y."/>
            <person name="Cai H."/>
            <person name="Collins K."/>
            <person name="Stewart B.A."/>
            <person name="Lee S.R."/>
            <person name="Wilamowska K."/>
            <person name="Weinberg Z."/>
            <person name="Ruzzo W.L."/>
            <person name="Wloga D."/>
            <person name="Gaertig J."/>
            <person name="Frankel J."/>
            <person name="Tsao C.-C."/>
            <person name="Gorovsky M.A."/>
            <person name="Keeling P.J."/>
            <person name="Waller R.F."/>
            <person name="Patron N.J."/>
            <person name="Cherry J.M."/>
            <person name="Stover N.A."/>
            <person name="Krieger C.J."/>
            <person name="del Toro C."/>
            <person name="Ryder H.F."/>
            <person name="Williamson S.C."/>
            <person name="Barbeau R.A."/>
            <person name="Hamilton E.P."/>
            <person name="Orias E."/>
        </authorList>
    </citation>
    <scope>NUCLEOTIDE SEQUENCE [LARGE SCALE GENOMIC DNA]</scope>
    <source>
        <strain evidence="7">SB210</strain>
    </source>
</reference>
<organism evidence="6 7">
    <name type="scientific">Tetrahymena thermophila (strain SB210)</name>
    <dbReference type="NCBI Taxonomy" id="312017"/>
    <lineage>
        <taxon>Eukaryota</taxon>
        <taxon>Sar</taxon>
        <taxon>Alveolata</taxon>
        <taxon>Ciliophora</taxon>
        <taxon>Intramacronucleata</taxon>
        <taxon>Oligohymenophorea</taxon>
        <taxon>Hymenostomatida</taxon>
        <taxon>Tetrahymenina</taxon>
        <taxon>Tetrahymenidae</taxon>
        <taxon>Tetrahymena</taxon>
    </lineage>
</organism>
<dbReference type="PROSITE" id="PS50293">
    <property type="entry name" value="TPR_REGION"/>
    <property type="match status" value="2"/>
</dbReference>
<dbReference type="Pfam" id="PF07719">
    <property type="entry name" value="TPR_2"/>
    <property type="match status" value="1"/>
</dbReference>
<proteinExistence type="inferred from homology"/>
<name>I7M429_TETTS</name>
<dbReference type="PANTHER" id="PTHR44186:SF1">
    <property type="entry name" value="BARDET-BIEDL SYNDROME 4 PROTEIN"/>
    <property type="match status" value="1"/>
</dbReference>
<dbReference type="SUPFAM" id="SSF48452">
    <property type="entry name" value="TPR-like"/>
    <property type="match status" value="2"/>
</dbReference>
<dbReference type="GO" id="GO:0036064">
    <property type="term" value="C:ciliary basal body"/>
    <property type="evidence" value="ECO:0007669"/>
    <property type="project" value="TreeGrafter"/>
</dbReference>
<feature type="repeat" description="TPR" evidence="4">
    <location>
        <begin position="368"/>
        <end position="401"/>
    </location>
</feature>
<dbReference type="InterPro" id="IPR019734">
    <property type="entry name" value="TPR_rpt"/>
</dbReference>
<dbReference type="Proteomes" id="UP000009168">
    <property type="component" value="Unassembled WGS sequence"/>
</dbReference>
<dbReference type="Gene3D" id="1.25.40.10">
    <property type="entry name" value="Tetratricopeptide repeat domain"/>
    <property type="match status" value="4"/>
</dbReference>
<dbReference type="HOGENOM" id="CLU_020511_0_0_1"/>
<keyword evidence="1" id="KW-0677">Repeat</keyword>
<keyword evidence="2 4" id="KW-0802">TPR repeat</keyword>
<dbReference type="InterPro" id="IPR000719">
    <property type="entry name" value="Prot_kinase_dom"/>
</dbReference>
<dbReference type="Pfam" id="PF00069">
    <property type="entry name" value="Pkinase"/>
    <property type="match status" value="1"/>
</dbReference>
<dbReference type="Gene3D" id="1.10.510.10">
    <property type="entry name" value="Transferase(Phosphotransferase) domain 1"/>
    <property type="match status" value="1"/>
</dbReference>
<feature type="repeat" description="TPR" evidence="4">
    <location>
        <begin position="436"/>
        <end position="469"/>
    </location>
</feature>
<dbReference type="RefSeq" id="XP_001025036.1">
    <property type="nucleotide sequence ID" value="XM_001025036.3"/>
</dbReference>
<evidence type="ECO:0000313" key="7">
    <source>
        <dbReference type="Proteomes" id="UP000009168"/>
    </source>
</evidence>
<dbReference type="Pfam" id="PF13181">
    <property type="entry name" value="TPR_8"/>
    <property type="match status" value="1"/>
</dbReference>
<protein>
    <submittedName>
        <fullName evidence="6">Tetratricopeptide repeat protein</fullName>
    </submittedName>
</protein>
<comment type="similarity">
    <text evidence="3">Belongs to the BBS4 family.</text>
</comment>
<dbReference type="EMBL" id="GG662441">
    <property type="protein sequence ID" value="EAS04791.1"/>
    <property type="molecule type" value="Genomic_DNA"/>
</dbReference>
<dbReference type="OMA" id="INNTHYE"/>
<evidence type="ECO:0000259" key="5">
    <source>
        <dbReference type="PROSITE" id="PS50011"/>
    </source>
</evidence>
<feature type="repeat" description="TPR" evidence="4">
    <location>
        <begin position="538"/>
        <end position="571"/>
    </location>
</feature>
<dbReference type="Pfam" id="PF13431">
    <property type="entry name" value="TPR_17"/>
    <property type="match status" value="1"/>
</dbReference>
<accession>I7M429</accession>
<dbReference type="PROSITE" id="PS50005">
    <property type="entry name" value="TPR"/>
    <property type="match status" value="7"/>
</dbReference>
<feature type="repeat" description="TPR" evidence="4">
    <location>
        <begin position="504"/>
        <end position="537"/>
    </location>
</feature>
<dbReference type="GO" id="GO:0005524">
    <property type="term" value="F:ATP binding"/>
    <property type="evidence" value="ECO:0007669"/>
    <property type="project" value="InterPro"/>
</dbReference>
<dbReference type="GeneID" id="7842931"/>
<gene>
    <name evidence="6" type="ORF">TTHERM_00467400</name>
</gene>
<sequence>MDQGFSTNVQNDILNEKQIAQIIDQLLQNKNEYFQVIKNEKYGKYYAVNNRKESYLIYLISIDDGNNSYCFDKLQQAQNYVDLVRGCDNLYISKIYDAFKINKFFVILFKDCDFSLSSYKCFDRNQLIQLAEQMIEAIIYLHSKNIFLKTFQIQKIFVDNNFNLKITEISFPKLINCQTEYGKYQQYGQPGIYLPPEILNQFRSNQFQKLIYKTIEQDIWSFGVWLLILSGSSESSIKNLTEGLEMYPLNIDIDFDINYLISLILQKEADQRPSLKQIKDYFQCLKLNYNKQNKQIILNQNSQFLIAQSKFVEKEFQKSFEIIQELVYKNPYNDEYLAWMGRICYALEKYEISEYFCYQTLKLNKENDLAYFILGINNTHYEFLELAKVYYQKAIQINPNNILALNNLGLAFQHSNQFEFSLQTYQNALKISPNDIDILNNQGTLFYKLGQYEKAIASFKKALRINSEHNSSYFNLGMLYLKMQKYNKSIKYFESLVKMTPLDNEALFHLGFSYKQVQNHQKSLKYFYQALKIAPQKAKYLFNIGQVYMEKLLKQKSYTYLQRSLQLKPLSEKYVINLGVFYLQFEPERALQHFISSFQRFQQNEKICNYLGICYSNQNQLESAFECYKKAYSLDQKNSFAVMNMNIVKNQIQKQKQVKNPLKIFLIINN</sequence>
<dbReference type="InParanoid" id="I7M429"/>
<dbReference type="eggNOG" id="KOG4626">
    <property type="taxonomic scope" value="Eukaryota"/>
</dbReference>
<dbReference type="GO" id="GO:0060271">
    <property type="term" value="P:cilium assembly"/>
    <property type="evidence" value="ECO:0007669"/>
    <property type="project" value="TreeGrafter"/>
</dbReference>
<keyword evidence="7" id="KW-1185">Reference proteome</keyword>
<dbReference type="SMART" id="SM00220">
    <property type="entry name" value="S_TKc"/>
    <property type="match status" value="1"/>
</dbReference>
<dbReference type="InterPro" id="IPR011009">
    <property type="entry name" value="Kinase-like_dom_sf"/>
</dbReference>
<feature type="repeat" description="TPR" evidence="4">
    <location>
        <begin position="470"/>
        <end position="503"/>
    </location>
</feature>
<dbReference type="GO" id="GO:0061512">
    <property type="term" value="P:protein localization to cilium"/>
    <property type="evidence" value="ECO:0007669"/>
    <property type="project" value="TreeGrafter"/>
</dbReference>
<dbReference type="InterPro" id="IPR011990">
    <property type="entry name" value="TPR-like_helical_dom_sf"/>
</dbReference>
<evidence type="ECO:0000313" key="6">
    <source>
        <dbReference type="EMBL" id="EAS04791.1"/>
    </source>
</evidence>
<dbReference type="InterPro" id="IPR013105">
    <property type="entry name" value="TPR_2"/>
</dbReference>
<evidence type="ECO:0000256" key="4">
    <source>
        <dbReference type="PROSITE-ProRule" id="PRU00339"/>
    </source>
</evidence>
<dbReference type="Pfam" id="PF13414">
    <property type="entry name" value="TPR_11"/>
    <property type="match status" value="1"/>
</dbReference>
<feature type="domain" description="Protein kinase" evidence="5">
    <location>
        <begin position="31"/>
        <end position="282"/>
    </location>
</feature>
<feature type="repeat" description="TPR" evidence="4">
    <location>
        <begin position="402"/>
        <end position="435"/>
    </location>
</feature>
<feature type="repeat" description="TPR" evidence="4">
    <location>
        <begin position="605"/>
        <end position="638"/>
    </location>
</feature>
<dbReference type="SUPFAM" id="SSF56112">
    <property type="entry name" value="Protein kinase-like (PK-like)"/>
    <property type="match status" value="1"/>
</dbReference>
<dbReference type="OrthoDB" id="1936594at2759"/>
<dbReference type="eggNOG" id="KOG0575">
    <property type="taxonomic scope" value="Eukaryota"/>
</dbReference>
<dbReference type="KEGG" id="tet:TTHERM_00467400"/>
<dbReference type="PROSITE" id="PS50011">
    <property type="entry name" value="PROTEIN_KINASE_DOM"/>
    <property type="match status" value="1"/>
</dbReference>